<organism evidence="1 2">
    <name type="scientific">Mycteria americana</name>
    <name type="common">Wood stork</name>
    <dbReference type="NCBI Taxonomy" id="33587"/>
    <lineage>
        <taxon>Eukaryota</taxon>
        <taxon>Metazoa</taxon>
        <taxon>Chordata</taxon>
        <taxon>Craniata</taxon>
        <taxon>Vertebrata</taxon>
        <taxon>Euteleostomi</taxon>
        <taxon>Archelosauria</taxon>
        <taxon>Archosauria</taxon>
        <taxon>Dinosauria</taxon>
        <taxon>Saurischia</taxon>
        <taxon>Theropoda</taxon>
        <taxon>Coelurosauria</taxon>
        <taxon>Aves</taxon>
        <taxon>Neognathae</taxon>
        <taxon>Neoaves</taxon>
        <taxon>Aequornithes</taxon>
        <taxon>Ciconiiformes</taxon>
        <taxon>Ciconiidae</taxon>
        <taxon>Mycteria</taxon>
    </lineage>
</organism>
<keyword evidence="2" id="KW-1185">Reference proteome</keyword>
<dbReference type="EMBL" id="JAUNZN010000001">
    <property type="protein sequence ID" value="KAK4829976.1"/>
    <property type="molecule type" value="Genomic_DNA"/>
</dbReference>
<gene>
    <name evidence="1" type="ORF">QYF61_008107</name>
</gene>
<reference evidence="1 2" key="1">
    <citation type="journal article" date="2023" name="J. Hered.">
        <title>Chromosome-level genome of the wood stork (Mycteria americana) provides insight into avian chromosome evolution.</title>
        <authorList>
            <person name="Flamio R. Jr."/>
            <person name="Ramstad K.M."/>
        </authorList>
    </citation>
    <scope>NUCLEOTIDE SEQUENCE [LARGE SCALE GENOMIC DNA]</scope>
    <source>
        <strain evidence="1">JAX WOST 10</strain>
    </source>
</reference>
<dbReference type="Proteomes" id="UP001333110">
    <property type="component" value="Unassembled WGS sequence"/>
</dbReference>
<name>A0AAN7NS29_MYCAM</name>
<feature type="non-terminal residue" evidence="1">
    <location>
        <position position="68"/>
    </location>
</feature>
<proteinExistence type="predicted"/>
<evidence type="ECO:0000313" key="2">
    <source>
        <dbReference type="Proteomes" id="UP001333110"/>
    </source>
</evidence>
<evidence type="ECO:0000313" key="1">
    <source>
        <dbReference type="EMBL" id="KAK4829976.1"/>
    </source>
</evidence>
<dbReference type="AlphaFoldDB" id="A0AAN7NS29"/>
<sequence>MVELDDLKVLICPSCGGHSYSYLSLFIRLAEIYRQSEIKNPVIRPRRGQDARDHAMMELPHFMREGSK</sequence>
<accession>A0AAN7NS29</accession>
<protein>
    <submittedName>
        <fullName evidence="1">Uncharacterized protein</fullName>
    </submittedName>
</protein>
<comment type="caution">
    <text evidence="1">The sequence shown here is derived from an EMBL/GenBank/DDBJ whole genome shotgun (WGS) entry which is preliminary data.</text>
</comment>